<keyword evidence="4" id="KW-1185">Reference proteome</keyword>
<dbReference type="PANTHER" id="PTHR11365">
    <property type="entry name" value="5-OXOPROLINASE RELATED"/>
    <property type="match status" value="1"/>
</dbReference>
<dbReference type="PANTHER" id="PTHR11365:SF10">
    <property type="entry name" value="HYDANTOINASE_OXOPROLINASE"/>
    <property type="match status" value="1"/>
</dbReference>
<dbReference type="GO" id="GO:0016787">
    <property type="term" value="F:hydrolase activity"/>
    <property type="evidence" value="ECO:0007669"/>
    <property type="project" value="InterPro"/>
</dbReference>
<dbReference type="Pfam" id="PF05378">
    <property type="entry name" value="Hydant_A_N"/>
    <property type="match status" value="1"/>
</dbReference>
<dbReference type="InterPro" id="IPR002821">
    <property type="entry name" value="Hydantoinase_A"/>
</dbReference>
<dbReference type="AlphaFoldDB" id="A0A3M8DV28"/>
<feature type="domain" description="Hydantoinase/oxoprolinase N-terminal" evidence="2">
    <location>
        <begin position="3"/>
        <end position="170"/>
    </location>
</feature>
<dbReference type="RefSeq" id="WP_122916691.1">
    <property type="nucleotide sequence ID" value="NZ_RHHQ01000004.1"/>
</dbReference>
<dbReference type="OrthoDB" id="9768323at2"/>
<dbReference type="InterPro" id="IPR008040">
    <property type="entry name" value="Hydant_A_N"/>
</dbReference>
<comment type="caution">
    <text evidence="3">The sequence shown here is derived from an EMBL/GenBank/DDBJ whole genome shotgun (WGS) entry which is preliminary data.</text>
</comment>
<dbReference type="Pfam" id="PF01968">
    <property type="entry name" value="Hydantoinase_A"/>
    <property type="match status" value="1"/>
</dbReference>
<dbReference type="SUPFAM" id="SSF53067">
    <property type="entry name" value="Actin-like ATPase domain"/>
    <property type="match status" value="1"/>
</dbReference>
<dbReference type="Proteomes" id="UP000271031">
    <property type="component" value="Unassembled WGS sequence"/>
</dbReference>
<protein>
    <submittedName>
        <fullName evidence="3">Hydantoinase</fullName>
    </submittedName>
</protein>
<dbReference type="InterPro" id="IPR045079">
    <property type="entry name" value="Oxoprolinase-like"/>
</dbReference>
<proteinExistence type="predicted"/>
<name>A0A3M8DV28_9BACL</name>
<dbReference type="InterPro" id="IPR043129">
    <property type="entry name" value="ATPase_NBD"/>
</dbReference>
<sequence>MYRLGIDAGRTQTTAILMDPQDKIMAIVKEPVTTGLVAGIAQVLERMVGVDRSMPIEKIIIGTDFFGEALLAGKRLAKVAAIRIGQARSTIPPLYGGVGSVRSAIAVDEFFLYGGHEIDGRAHELEWQQDELKRYARACIERGVESFAITGTFSPLAQGHEAQVASWIREAAGDASAITMSHELGSLGFLERENAAILNASLTKLVQASLAGVKELIDRYHIQAKLFFTQNDGSLLSYDAVLRHPIRTFGSHISNCFRGASLLARLQDCVIVDVFEDAARIGLVEGGFPKEKRRNQNIAGVRVNLQMPDVTEVRFPSSGPVVRDECLEEIHQAIQRFQPRFDPYPIVFVGEKSERIAAVYKYPWVDVLHPQHFPLASTVGACMAPISGRVDRIFWLEEMSREETMDLAKQEAIHSAVREGADPQTVFVQTAEIFPLSYMPSKAVRVSVKAIGDALL</sequence>
<organism evidence="3 4">
    <name type="scientific">Brevibacillus fluminis</name>
    <dbReference type="NCBI Taxonomy" id="511487"/>
    <lineage>
        <taxon>Bacteria</taxon>
        <taxon>Bacillati</taxon>
        <taxon>Bacillota</taxon>
        <taxon>Bacilli</taxon>
        <taxon>Bacillales</taxon>
        <taxon>Paenibacillaceae</taxon>
        <taxon>Brevibacillus</taxon>
    </lineage>
</organism>
<evidence type="ECO:0000259" key="1">
    <source>
        <dbReference type="Pfam" id="PF01968"/>
    </source>
</evidence>
<evidence type="ECO:0000259" key="2">
    <source>
        <dbReference type="Pfam" id="PF05378"/>
    </source>
</evidence>
<evidence type="ECO:0000313" key="3">
    <source>
        <dbReference type="EMBL" id="RNB92028.1"/>
    </source>
</evidence>
<accession>A0A3M8DV28</accession>
<reference evidence="3 4" key="1">
    <citation type="submission" date="2018-10" db="EMBL/GenBank/DDBJ databases">
        <title>Phylogenomics of Brevibacillus.</title>
        <authorList>
            <person name="Dunlap C."/>
        </authorList>
    </citation>
    <scope>NUCLEOTIDE SEQUENCE [LARGE SCALE GENOMIC DNA]</scope>
    <source>
        <strain evidence="3 4">JCM 15716</strain>
    </source>
</reference>
<gene>
    <name evidence="3" type="ORF">EDM56_04580</name>
</gene>
<dbReference type="EMBL" id="RHHQ01000004">
    <property type="protein sequence ID" value="RNB92028.1"/>
    <property type="molecule type" value="Genomic_DNA"/>
</dbReference>
<evidence type="ECO:0000313" key="4">
    <source>
        <dbReference type="Proteomes" id="UP000271031"/>
    </source>
</evidence>
<feature type="domain" description="Hydantoinase A/oxoprolinase" evidence="1">
    <location>
        <begin position="192"/>
        <end position="313"/>
    </location>
</feature>